<dbReference type="Proteomes" id="UP000095280">
    <property type="component" value="Unplaced"/>
</dbReference>
<evidence type="ECO:0000313" key="3">
    <source>
        <dbReference type="WBParaSite" id="maker-uti_cns_0004309-snap-gene-0.2-mRNA-1"/>
    </source>
</evidence>
<feature type="compositionally biased region" description="Polar residues" evidence="1">
    <location>
        <begin position="20"/>
        <end position="46"/>
    </location>
</feature>
<accession>A0A1I8H3M8</accession>
<feature type="region of interest" description="Disordered" evidence="1">
    <location>
        <begin position="1"/>
        <end position="95"/>
    </location>
</feature>
<dbReference type="WBParaSite" id="maker-uti_cns_0004309-snap-gene-0.2-mRNA-1">
    <property type="protein sequence ID" value="maker-uti_cns_0004309-snap-gene-0.2-mRNA-1"/>
    <property type="gene ID" value="maker-uti_cns_0004309-snap-gene-0.2"/>
</dbReference>
<name>A0A1I8H3M8_9PLAT</name>
<feature type="compositionally biased region" description="Polar residues" evidence="1">
    <location>
        <begin position="55"/>
        <end position="64"/>
    </location>
</feature>
<reference evidence="3" key="1">
    <citation type="submission" date="2016-11" db="UniProtKB">
        <authorList>
            <consortium name="WormBaseParasite"/>
        </authorList>
    </citation>
    <scope>IDENTIFICATION</scope>
</reference>
<organism evidence="2 3">
    <name type="scientific">Macrostomum lignano</name>
    <dbReference type="NCBI Taxonomy" id="282301"/>
    <lineage>
        <taxon>Eukaryota</taxon>
        <taxon>Metazoa</taxon>
        <taxon>Spiralia</taxon>
        <taxon>Lophotrochozoa</taxon>
        <taxon>Platyhelminthes</taxon>
        <taxon>Rhabditophora</taxon>
        <taxon>Macrostomorpha</taxon>
        <taxon>Macrostomida</taxon>
        <taxon>Macrostomidae</taxon>
        <taxon>Macrostomum</taxon>
    </lineage>
</organism>
<feature type="compositionally biased region" description="Low complexity" evidence="1">
    <location>
        <begin position="10"/>
        <end position="19"/>
    </location>
</feature>
<proteinExistence type="predicted"/>
<dbReference type="AlphaFoldDB" id="A0A1I8H3M8"/>
<sequence>IHHLPGSRKQQQQQQQQQQGSAKQLSTAANTNGDISTNGPSANRMESCSEPELSAYSSESNDAAENQEPGVQPPPGMLLLSNGQQQGPMPPTGNGCQPPVSMWINPAMAGVPPIIGSTLEHIVRQLDILTQTVAILEKRLTITETNMRLLLAQQQQQQQQHDQYGDE</sequence>
<evidence type="ECO:0000256" key="1">
    <source>
        <dbReference type="SAM" id="MobiDB-lite"/>
    </source>
</evidence>
<evidence type="ECO:0000313" key="2">
    <source>
        <dbReference type="Proteomes" id="UP000095280"/>
    </source>
</evidence>
<keyword evidence="2" id="KW-1185">Reference proteome</keyword>
<protein>
    <submittedName>
        <fullName evidence="3">Dachshund</fullName>
    </submittedName>
</protein>